<dbReference type="SMART" id="SM00463">
    <property type="entry name" value="SMR"/>
    <property type="match status" value="1"/>
</dbReference>
<dbReference type="AlphaFoldDB" id="A0A9W7EBA9"/>
<evidence type="ECO:0000313" key="2">
    <source>
        <dbReference type="EMBL" id="GMH71795.1"/>
    </source>
</evidence>
<dbReference type="InterPro" id="IPR013899">
    <property type="entry name" value="DUF1771"/>
</dbReference>
<dbReference type="PROSITE" id="PS50828">
    <property type="entry name" value="SMR"/>
    <property type="match status" value="1"/>
</dbReference>
<dbReference type="SUPFAM" id="SSF160443">
    <property type="entry name" value="SMR domain-like"/>
    <property type="match status" value="1"/>
</dbReference>
<organism evidence="2 3">
    <name type="scientific">Triparma laevis f. inornata</name>
    <dbReference type="NCBI Taxonomy" id="1714386"/>
    <lineage>
        <taxon>Eukaryota</taxon>
        <taxon>Sar</taxon>
        <taxon>Stramenopiles</taxon>
        <taxon>Ochrophyta</taxon>
        <taxon>Bolidophyceae</taxon>
        <taxon>Parmales</taxon>
        <taxon>Triparmaceae</taxon>
        <taxon>Triparma</taxon>
    </lineage>
</organism>
<comment type="caution">
    <text evidence="2">The sequence shown here is derived from an EMBL/GenBank/DDBJ whole genome shotgun (WGS) entry which is preliminary data.</text>
</comment>
<dbReference type="InterPro" id="IPR002625">
    <property type="entry name" value="Smr_dom"/>
</dbReference>
<evidence type="ECO:0000313" key="3">
    <source>
        <dbReference type="Proteomes" id="UP001162640"/>
    </source>
</evidence>
<proteinExistence type="predicted"/>
<gene>
    <name evidence="2" type="ORF">TL16_g05747</name>
</gene>
<protein>
    <recommendedName>
        <fullName evidence="1">Smr domain-containing protein</fullName>
    </recommendedName>
</protein>
<accession>A0A9W7EBA9</accession>
<dbReference type="InterPro" id="IPR053020">
    <property type="entry name" value="Smr_domain_protein"/>
</dbReference>
<sequence>MGILISCIFGSDDAVAKSTDAAAVKQGHEGHFGSDEIDKLRKEAHRLGDLRHKLLNESQQAYKSGNKSLAHTKSVEGKALTPKIDNCNKKAVELILGKQNLKSGVLDLHGLYLNEAVTASSNFLSSSTKSFSVILIITGAGHHSVKHDKPVIRPKIEEMLKKKGLKFEETHNRGALKIYLGGSGRVFKENNHHNRV</sequence>
<name>A0A9W7EBA9_9STRA</name>
<dbReference type="SMART" id="SM01162">
    <property type="entry name" value="DUF1771"/>
    <property type="match status" value="1"/>
</dbReference>
<dbReference type="EMBL" id="BLQM01000169">
    <property type="protein sequence ID" value="GMH71795.1"/>
    <property type="molecule type" value="Genomic_DNA"/>
</dbReference>
<dbReference type="Proteomes" id="UP001162640">
    <property type="component" value="Unassembled WGS sequence"/>
</dbReference>
<dbReference type="Pfam" id="PF01713">
    <property type="entry name" value="Smr"/>
    <property type="match status" value="1"/>
</dbReference>
<dbReference type="Pfam" id="PF08590">
    <property type="entry name" value="DUF1771"/>
    <property type="match status" value="1"/>
</dbReference>
<dbReference type="InterPro" id="IPR036063">
    <property type="entry name" value="Smr_dom_sf"/>
</dbReference>
<feature type="domain" description="Smr" evidence="1">
    <location>
        <begin position="106"/>
        <end position="181"/>
    </location>
</feature>
<dbReference type="PANTHER" id="PTHR47417">
    <property type="entry name" value="SMR DOMAIN-CONTAINING PROTEIN YPL199C"/>
    <property type="match status" value="1"/>
</dbReference>
<reference evidence="3" key="1">
    <citation type="journal article" date="2023" name="Commun. Biol.">
        <title>Genome analysis of Parmales, the sister group of diatoms, reveals the evolutionary specialization of diatoms from phago-mixotrophs to photoautotrophs.</title>
        <authorList>
            <person name="Ban H."/>
            <person name="Sato S."/>
            <person name="Yoshikawa S."/>
            <person name="Yamada K."/>
            <person name="Nakamura Y."/>
            <person name="Ichinomiya M."/>
            <person name="Sato N."/>
            <person name="Blanc-Mathieu R."/>
            <person name="Endo H."/>
            <person name="Kuwata A."/>
            <person name="Ogata H."/>
        </authorList>
    </citation>
    <scope>NUCLEOTIDE SEQUENCE [LARGE SCALE GENOMIC DNA]</scope>
</reference>
<evidence type="ECO:0000259" key="1">
    <source>
        <dbReference type="PROSITE" id="PS50828"/>
    </source>
</evidence>
<dbReference type="PANTHER" id="PTHR47417:SF1">
    <property type="entry name" value="SMR DOMAIN-CONTAINING PROTEIN YPL199C"/>
    <property type="match status" value="1"/>
</dbReference>
<dbReference type="Gene3D" id="3.30.1370.110">
    <property type="match status" value="1"/>
</dbReference>